<dbReference type="KEGG" id="ark:D6B99_11330"/>
<dbReference type="GO" id="GO:0000271">
    <property type="term" value="P:polysaccharide biosynthetic process"/>
    <property type="evidence" value="ECO:0007669"/>
    <property type="project" value="InterPro"/>
</dbReference>
<evidence type="ECO:0000256" key="5">
    <source>
        <dbReference type="SAM" id="Phobius"/>
    </source>
</evidence>
<evidence type="ECO:0000313" key="8">
    <source>
        <dbReference type="Proteomes" id="UP000266118"/>
    </source>
</evidence>
<dbReference type="InterPro" id="IPR007267">
    <property type="entry name" value="GtrA_DPMS_TM"/>
</dbReference>
<feature type="domain" description="GtrA/DPMS transmembrane" evidence="6">
    <location>
        <begin position="33"/>
        <end position="161"/>
    </location>
</feature>
<reference evidence="7 8" key="1">
    <citation type="submission" date="2018-09" db="EMBL/GenBank/DDBJ databases">
        <title>Arachidicoccus sp. nov., a bacterium isolated from soil.</title>
        <authorList>
            <person name="Weon H.-Y."/>
            <person name="Kwon S.-W."/>
            <person name="Lee S.A."/>
        </authorList>
    </citation>
    <scope>NUCLEOTIDE SEQUENCE [LARGE SCALE GENOMIC DNA]</scope>
    <source>
        <strain evidence="7 8">KIS59-12</strain>
    </source>
</reference>
<name>A0A386HQK2_9BACT</name>
<dbReference type="Pfam" id="PF04138">
    <property type="entry name" value="GtrA_DPMS_TM"/>
    <property type="match status" value="1"/>
</dbReference>
<feature type="transmembrane region" description="Helical" evidence="5">
    <location>
        <begin position="34"/>
        <end position="57"/>
    </location>
</feature>
<keyword evidence="3 5" id="KW-1133">Transmembrane helix</keyword>
<keyword evidence="8" id="KW-1185">Reference proteome</keyword>
<evidence type="ECO:0000313" key="7">
    <source>
        <dbReference type="EMBL" id="AYD48135.1"/>
    </source>
</evidence>
<keyword evidence="2 5" id="KW-0812">Transmembrane</keyword>
<evidence type="ECO:0000259" key="6">
    <source>
        <dbReference type="Pfam" id="PF04138"/>
    </source>
</evidence>
<evidence type="ECO:0000256" key="3">
    <source>
        <dbReference type="ARBA" id="ARBA00022989"/>
    </source>
</evidence>
<dbReference type="Proteomes" id="UP000266118">
    <property type="component" value="Chromosome"/>
</dbReference>
<dbReference type="GO" id="GO:0016020">
    <property type="term" value="C:membrane"/>
    <property type="evidence" value="ECO:0007669"/>
    <property type="project" value="UniProtKB-SubCell"/>
</dbReference>
<accession>A0A386HQK2</accession>
<evidence type="ECO:0000256" key="4">
    <source>
        <dbReference type="ARBA" id="ARBA00023136"/>
    </source>
</evidence>
<evidence type="ECO:0000256" key="2">
    <source>
        <dbReference type="ARBA" id="ARBA00022692"/>
    </source>
</evidence>
<dbReference type="AlphaFoldDB" id="A0A386HQK2"/>
<dbReference type="EMBL" id="CP032489">
    <property type="protein sequence ID" value="AYD48135.1"/>
    <property type="molecule type" value="Genomic_DNA"/>
</dbReference>
<organism evidence="7 8">
    <name type="scientific">Arachidicoccus soli</name>
    <dbReference type="NCBI Taxonomy" id="2341117"/>
    <lineage>
        <taxon>Bacteria</taxon>
        <taxon>Pseudomonadati</taxon>
        <taxon>Bacteroidota</taxon>
        <taxon>Chitinophagia</taxon>
        <taxon>Chitinophagales</taxon>
        <taxon>Chitinophagaceae</taxon>
        <taxon>Arachidicoccus</taxon>
    </lineage>
</organism>
<keyword evidence="4 5" id="KW-0472">Membrane</keyword>
<feature type="transmembrane region" description="Helical" evidence="5">
    <location>
        <begin position="141"/>
        <end position="159"/>
    </location>
</feature>
<feature type="transmembrane region" description="Helical" evidence="5">
    <location>
        <begin position="109"/>
        <end position="129"/>
    </location>
</feature>
<gene>
    <name evidence="7" type="ORF">D6B99_11330</name>
</gene>
<proteinExistence type="predicted"/>
<feature type="transmembrane region" description="Helical" evidence="5">
    <location>
        <begin position="77"/>
        <end position="97"/>
    </location>
</feature>
<comment type="subcellular location">
    <subcellularLocation>
        <location evidence="1">Membrane</location>
        <topology evidence="1">Multi-pass membrane protein</topology>
    </subcellularLocation>
</comment>
<dbReference type="OrthoDB" id="771485at2"/>
<sequence>MLKLHYKLKKAILSVIDFFYPLFRRIFPLQTFRYAVCGGGNMLLGVFLFSGFLHFVYHKSLVHLPFGLVLTPEIASLASQFCITFPIGFYLSMFVVFPGSTLRRRVQLIRYFTIAASNILFNSLLLKLFVQVFHWYPTPSYILNVSIIVTYTYFSQRYFTFRQKKAKD</sequence>
<dbReference type="RefSeq" id="WP_119988409.1">
    <property type="nucleotide sequence ID" value="NZ_CP032489.1"/>
</dbReference>
<evidence type="ECO:0000256" key="1">
    <source>
        <dbReference type="ARBA" id="ARBA00004141"/>
    </source>
</evidence>
<protein>
    <submittedName>
        <fullName evidence="7">GtrA family protein</fullName>
    </submittedName>
</protein>